<organism evidence="1 2">
    <name type="scientific">Blautia obeum</name>
    <dbReference type="NCBI Taxonomy" id="40520"/>
    <lineage>
        <taxon>Bacteria</taxon>
        <taxon>Bacillati</taxon>
        <taxon>Bacillota</taxon>
        <taxon>Clostridia</taxon>
        <taxon>Lachnospirales</taxon>
        <taxon>Lachnospiraceae</taxon>
        <taxon>Blautia</taxon>
    </lineage>
</organism>
<sequence>MNKFKTAWDDYNKSSYKKKVLMDQVSILSVKKINDGVVYLYEISPMLLRGYPYEEEKTWKLSDLPGWAIRMLSITGFAFRIEKKLYLVDELTFRSLNDLFGWTRNASEPSIWRDFHLAQLFKERDYAYLLYTKKDKYRVVSAIHKTALDKISGDLYQVAEHYLEEGAEVVDFFYNDIRFQVEIALPREKNGWKQELVIRDSCVGRESLTFINAWRKEDALIYTGVLKQKHRSETSLEELIPDINELINSCYKKMEVTGLSPKEILQEASSYVGIRKKNALSCFMGQFFPMDDPERALVAVASFKGVGNETQEITYRKGLGNFLGGVVNA</sequence>
<protein>
    <submittedName>
        <fullName evidence="1">Uncharacterized protein</fullName>
    </submittedName>
</protein>
<name>A0A174PIK3_9FIRM</name>
<accession>A0A174PIK3</accession>
<dbReference type="RefSeq" id="WP_055059190.1">
    <property type="nucleotide sequence ID" value="NZ_CZBP01000001.1"/>
</dbReference>
<proteinExistence type="predicted"/>
<dbReference type="AlphaFoldDB" id="A0A174PIK3"/>
<evidence type="ECO:0000313" key="2">
    <source>
        <dbReference type="Proteomes" id="UP000095762"/>
    </source>
</evidence>
<dbReference type="EMBL" id="CZBP01000001">
    <property type="protein sequence ID" value="CUP60813.1"/>
    <property type="molecule type" value="Genomic_DNA"/>
</dbReference>
<evidence type="ECO:0000313" key="1">
    <source>
        <dbReference type="EMBL" id="CUP60813.1"/>
    </source>
</evidence>
<dbReference type="Proteomes" id="UP000095762">
    <property type="component" value="Unassembled WGS sequence"/>
</dbReference>
<reference evidence="1 2" key="1">
    <citation type="submission" date="2015-09" db="EMBL/GenBank/DDBJ databases">
        <authorList>
            <consortium name="Pathogen Informatics"/>
        </authorList>
    </citation>
    <scope>NUCLEOTIDE SEQUENCE [LARGE SCALE GENOMIC DNA]</scope>
    <source>
        <strain evidence="1 2">2789STDY5834957</strain>
    </source>
</reference>
<gene>
    <name evidence="1" type="ORF">ERS852569_00153</name>
</gene>